<dbReference type="OrthoDB" id="1779644at2"/>
<gene>
    <name evidence="1" type="ORF">SAMN05660991_02570</name>
</gene>
<dbReference type="Pfam" id="PF19850">
    <property type="entry name" value="DUF6325"/>
    <property type="match status" value="1"/>
</dbReference>
<dbReference type="InterPro" id="IPR046288">
    <property type="entry name" value="DUF6325"/>
</dbReference>
<dbReference type="STRING" id="673521.SAMN05660991_02570"/>
<evidence type="ECO:0000313" key="2">
    <source>
        <dbReference type="Proteomes" id="UP000198960"/>
    </source>
</evidence>
<dbReference type="Proteomes" id="UP000198960">
    <property type="component" value="Unassembled WGS sequence"/>
</dbReference>
<dbReference type="AlphaFoldDB" id="A0A1H8TZN0"/>
<proteinExistence type="predicted"/>
<keyword evidence="2" id="KW-1185">Reference proteome</keyword>
<protein>
    <recommendedName>
        <fullName evidence="3">DUF1269 domain-containing protein</fullName>
    </recommendedName>
</protein>
<reference evidence="2" key="1">
    <citation type="submission" date="2016-10" db="EMBL/GenBank/DDBJ databases">
        <authorList>
            <person name="Varghese N."/>
            <person name="Submissions S."/>
        </authorList>
    </citation>
    <scope>NUCLEOTIDE SEQUENCE [LARGE SCALE GENOMIC DNA]</scope>
    <source>
        <strain evidence="2">DSM 45413</strain>
    </source>
</reference>
<dbReference type="EMBL" id="FOEE01000007">
    <property type="protein sequence ID" value="SEO96337.1"/>
    <property type="molecule type" value="Genomic_DNA"/>
</dbReference>
<name>A0A1H8TZN0_9ACTN</name>
<evidence type="ECO:0008006" key="3">
    <source>
        <dbReference type="Google" id="ProtNLM"/>
    </source>
</evidence>
<organism evidence="1 2">
    <name type="scientific">Trujillonella endophytica</name>
    <dbReference type="NCBI Taxonomy" id="673521"/>
    <lineage>
        <taxon>Bacteria</taxon>
        <taxon>Bacillati</taxon>
        <taxon>Actinomycetota</taxon>
        <taxon>Actinomycetes</taxon>
        <taxon>Geodermatophilales</taxon>
        <taxon>Geodermatophilaceae</taxon>
        <taxon>Trujillonella</taxon>
    </lineage>
</organism>
<evidence type="ECO:0000313" key="1">
    <source>
        <dbReference type="EMBL" id="SEO96337.1"/>
    </source>
</evidence>
<accession>A0A1H8TZN0</accession>
<dbReference type="RefSeq" id="WP_091943704.1">
    <property type="nucleotide sequence ID" value="NZ_FOEE01000007.1"/>
</dbReference>
<sequence length="152" mass="15943">MPESEVLGPVDYVLLEFHEDRLTGRAAAAVADLVERGIIAIYDLVVVGRTTQGDVYSLDLADTAGEAVGVFRDLAGAQTGLLDEEDLAAATAALEPGTLAVLIVYENLWAVPFVAAALESGGEVIASARIPATDLMAALETWDARRPAEMTS</sequence>